<dbReference type="PROSITE" id="PS00086">
    <property type="entry name" value="CYTOCHROME_P450"/>
    <property type="match status" value="1"/>
</dbReference>
<dbReference type="SUPFAM" id="SSF48264">
    <property type="entry name" value="Cytochrome P450"/>
    <property type="match status" value="1"/>
</dbReference>
<evidence type="ECO:0000256" key="7">
    <source>
        <dbReference type="ARBA" id="ARBA00022824"/>
    </source>
</evidence>
<dbReference type="GO" id="GO:0005506">
    <property type="term" value="F:iron ion binding"/>
    <property type="evidence" value="ECO:0007669"/>
    <property type="project" value="InterPro"/>
</dbReference>
<dbReference type="GO" id="GO:0020037">
    <property type="term" value="F:heme binding"/>
    <property type="evidence" value="ECO:0007669"/>
    <property type="project" value="InterPro"/>
</dbReference>
<feature type="signal peptide" evidence="15">
    <location>
        <begin position="1"/>
        <end position="17"/>
    </location>
</feature>
<dbReference type="PANTHER" id="PTHR24291">
    <property type="entry name" value="CYTOCHROME P450 FAMILY 4"/>
    <property type="match status" value="1"/>
</dbReference>
<feature type="binding site" description="axial binding residue" evidence="13">
    <location>
        <position position="446"/>
    </location>
    <ligand>
        <name>heme</name>
        <dbReference type="ChEBI" id="CHEBI:30413"/>
    </ligand>
    <ligandPart>
        <name>Fe</name>
        <dbReference type="ChEBI" id="CHEBI:18248"/>
    </ligandPart>
</feature>
<keyword evidence="8" id="KW-0492">Microsome</keyword>
<keyword evidence="11 14" id="KW-0503">Monooxygenase</keyword>
<keyword evidence="15" id="KW-0732">Signal</keyword>
<evidence type="ECO:0000256" key="11">
    <source>
        <dbReference type="ARBA" id="ARBA00023033"/>
    </source>
</evidence>
<sequence>MLGLLILLVIIFALVIGLDYYNHYKDPRRIIDRIFPGPFRIPIVGNALIAACSREAFYRVYLNLSKSYDYKPFRLWFLKQPYVFISDYENTKKILSSNDLLDKAEDYRYFEPWLGQGLLTSKGDKWRRDRKIITPAFHFQILHRFFQIFYDNGEIFCEKLTAHDGGDVFDVFEYIEMLTLDNLCNAALKLDIQAQLNPFSALVCAIQNMGVVIYNRIFTLWLRYDAMFRLSSTARLQKKCLEIIHGNDVKIIRERKEEMKTKQPKLKTMEFDEKEKVAFLDLLLEMQDDVGYTDEDIREQLDTFMFAGHDTVTATLGFLIYSLAEHPDVQEKVYRELLDIYGESERCPNFSDLQDMKYTEQVIKETLRLYTVVTAVARRVEEDFELSEHQVVPKGVEIVLLLSALHRNPEIFPNPDIFDPDRFSPEVNQERDSFAFVPFSAGSRNCIGQKFAMHEMKITVYKIVKKFKLSISDKPEDKVRTRTGVVLSSTNGIRIKVQSRKKKTPSKLADQ</sequence>
<evidence type="ECO:0000256" key="1">
    <source>
        <dbReference type="ARBA" id="ARBA00001971"/>
    </source>
</evidence>
<dbReference type="Pfam" id="PF00067">
    <property type="entry name" value="p450"/>
    <property type="match status" value="1"/>
</dbReference>
<dbReference type="GO" id="GO:0005789">
    <property type="term" value="C:endoplasmic reticulum membrane"/>
    <property type="evidence" value="ECO:0007669"/>
    <property type="project" value="UniProtKB-SubCell"/>
</dbReference>
<keyword evidence="10 13" id="KW-0408">Iron</keyword>
<evidence type="ECO:0000256" key="5">
    <source>
        <dbReference type="ARBA" id="ARBA00022617"/>
    </source>
</evidence>
<dbReference type="InterPro" id="IPR036396">
    <property type="entry name" value="Cyt_P450_sf"/>
</dbReference>
<dbReference type="GO" id="GO:0016705">
    <property type="term" value="F:oxidoreductase activity, acting on paired donors, with incorporation or reduction of molecular oxygen"/>
    <property type="evidence" value="ECO:0007669"/>
    <property type="project" value="InterPro"/>
</dbReference>
<dbReference type="PRINTS" id="PR00463">
    <property type="entry name" value="EP450I"/>
</dbReference>
<evidence type="ECO:0000256" key="14">
    <source>
        <dbReference type="RuleBase" id="RU000461"/>
    </source>
</evidence>
<protein>
    <submittedName>
        <fullName evidence="16">CYP4CB1</fullName>
    </submittedName>
</protein>
<keyword evidence="9 14" id="KW-0560">Oxidoreductase</keyword>
<evidence type="ECO:0000256" key="9">
    <source>
        <dbReference type="ARBA" id="ARBA00023002"/>
    </source>
</evidence>
<reference evidence="16" key="2">
    <citation type="journal article" date="2012" name="J. Econ. Entomol.">
        <title>Transcription and induction profiles of three novel P450 genes in Liposcelis bostrychophila (Psocoptera: Liposcelididae).</title>
        <authorList>
            <person name="Jiang H.B."/>
            <person name="Dou W."/>
            <person name="Tang P.A."/>
            <person name="Wang J.J."/>
        </authorList>
    </citation>
    <scope>NUCLEOTIDE SEQUENCE</scope>
</reference>
<dbReference type="InterPro" id="IPR001128">
    <property type="entry name" value="Cyt_P450"/>
</dbReference>
<keyword evidence="12" id="KW-0472">Membrane</keyword>
<keyword evidence="7" id="KW-0256">Endoplasmic reticulum</keyword>
<feature type="chain" id="PRO_5002843936" evidence="15">
    <location>
        <begin position="18"/>
        <end position="511"/>
    </location>
</feature>
<evidence type="ECO:0000256" key="6">
    <source>
        <dbReference type="ARBA" id="ARBA00022723"/>
    </source>
</evidence>
<evidence type="ECO:0000256" key="4">
    <source>
        <dbReference type="ARBA" id="ARBA00010617"/>
    </source>
</evidence>
<comment type="similarity">
    <text evidence="4 14">Belongs to the cytochrome P450 family.</text>
</comment>
<organism evidence="16">
    <name type="scientific">Liposcelis bostrychophila</name>
    <name type="common">Booklouse</name>
    <dbReference type="NCBI Taxonomy" id="185214"/>
    <lineage>
        <taxon>Eukaryota</taxon>
        <taxon>Metazoa</taxon>
        <taxon>Ecdysozoa</taxon>
        <taxon>Arthropoda</taxon>
        <taxon>Hexapoda</taxon>
        <taxon>Insecta</taxon>
        <taxon>Pterygota</taxon>
        <taxon>Neoptera</taxon>
        <taxon>Paraneoptera</taxon>
        <taxon>Psocodea</taxon>
        <taxon>Troctomorpha</taxon>
        <taxon>Liposcelidetae</taxon>
        <taxon>Liposcelididae</taxon>
        <taxon>Liposcelis</taxon>
    </lineage>
</organism>
<name>B6DEP1_LIPBO</name>
<dbReference type="AlphaFoldDB" id="B6DEP1"/>
<evidence type="ECO:0000256" key="2">
    <source>
        <dbReference type="ARBA" id="ARBA00004174"/>
    </source>
</evidence>
<evidence type="ECO:0000313" key="16">
    <source>
        <dbReference type="EMBL" id="ACI25369.2"/>
    </source>
</evidence>
<comment type="subcellular location">
    <subcellularLocation>
        <location evidence="3">Endoplasmic reticulum membrane</location>
        <topology evidence="3">Peripheral membrane protein</topology>
    </subcellularLocation>
    <subcellularLocation>
        <location evidence="2">Microsome membrane</location>
        <topology evidence="2">Peripheral membrane protein</topology>
    </subcellularLocation>
</comment>
<dbReference type="InterPro" id="IPR002401">
    <property type="entry name" value="Cyt_P450_E_grp-I"/>
</dbReference>
<proteinExistence type="evidence at transcript level"/>
<evidence type="ECO:0000256" key="12">
    <source>
        <dbReference type="ARBA" id="ARBA00023136"/>
    </source>
</evidence>
<evidence type="ECO:0000256" key="3">
    <source>
        <dbReference type="ARBA" id="ARBA00004406"/>
    </source>
</evidence>
<evidence type="ECO:0000256" key="8">
    <source>
        <dbReference type="ARBA" id="ARBA00022848"/>
    </source>
</evidence>
<evidence type="ECO:0000256" key="10">
    <source>
        <dbReference type="ARBA" id="ARBA00023004"/>
    </source>
</evidence>
<dbReference type="InterPro" id="IPR050196">
    <property type="entry name" value="Cytochrome_P450_Monoox"/>
</dbReference>
<evidence type="ECO:0000256" key="13">
    <source>
        <dbReference type="PIRSR" id="PIRSR602401-1"/>
    </source>
</evidence>
<dbReference type="EMBL" id="EU979550">
    <property type="protein sequence ID" value="ACI25369.2"/>
    <property type="molecule type" value="mRNA"/>
</dbReference>
<keyword evidence="5 13" id="KW-0349">Heme</keyword>
<dbReference type="GO" id="GO:0004497">
    <property type="term" value="F:monooxygenase activity"/>
    <property type="evidence" value="ECO:0007669"/>
    <property type="project" value="UniProtKB-KW"/>
</dbReference>
<evidence type="ECO:0000256" key="15">
    <source>
        <dbReference type="SAM" id="SignalP"/>
    </source>
</evidence>
<comment type="cofactor">
    <cofactor evidence="1 13">
        <name>heme</name>
        <dbReference type="ChEBI" id="CHEBI:30413"/>
    </cofactor>
</comment>
<dbReference type="PANTHER" id="PTHR24291:SF189">
    <property type="entry name" value="CYTOCHROME P450 4C3-RELATED"/>
    <property type="match status" value="1"/>
</dbReference>
<accession>B6DEP1</accession>
<reference evidence="16" key="1">
    <citation type="submission" date="2009-02" db="EMBL/GenBank/DDBJ databases">
        <title>Molecular cloning and sequence analysis of CYP4 gene from Liposcelis bostrychophila.</title>
        <authorList>
            <person name="Jiang H."/>
            <person name="Wang J."/>
            <person name="Tang P."/>
            <person name="Xu Y."/>
            <person name="An F."/>
        </authorList>
    </citation>
    <scope>NUCLEOTIDE SEQUENCE</scope>
</reference>
<dbReference type="CDD" id="cd20628">
    <property type="entry name" value="CYP4"/>
    <property type="match status" value="1"/>
</dbReference>
<dbReference type="Gene3D" id="1.10.630.10">
    <property type="entry name" value="Cytochrome P450"/>
    <property type="match status" value="1"/>
</dbReference>
<dbReference type="InterPro" id="IPR017972">
    <property type="entry name" value="Cyt_P450_CS"/>
</dbReference>
<keyword evidence="6 13" id="KW-0479">Metal-binding</keyword>
<dbReference type="PRINTS" id="PR00385">
    <property type="entry name" value="P450"/>
</dbReference>